<evidence type="ECO:0000256" key="3">
    <source>
        <dbReference type="ARBA" id="ARBA00022741"/>
    </source>
</evidence>
<evidence type="ECO:0000256" key="4">
    <source>
        <dbReference type="ARBA" id="ARBA00022840"/>
    </source>
</evidence>
<dbReference type="GO" id="GO:0050428">
    <property type="term" value="P:3'-phosphoadenosine 5'-phosphosulfate biosynthetic process"/>
    <property type="evidence" value="ECO:0007669"/>
    <property type="project" value="TreeGrafter"/>
</dbReference>
<dbReference type="OrthoDB" id="506431at2759"/>
<evidence type="ECO:0000256" key="2">
    <source>
        <dbReference type="ARBA" id="ARBA00022679"/>
    </source>
</evidence>
<dbReference type="Pfam" id="PF01747">
    <property type="entry name" value="ATP-sulfurylase"/>
    <property type="match status" value="1"/>
</dbReference>
<keyword evidence="2" id="KW-0808">Transferase</keyword>
<dbReference type="AlphaFoldDB" id="A0A4U8V1J2"/>
<dbReference type="Gene3D" id="3.40.50.620">
    <property type="entry name" value="HUPs"/>
    <property type="match status" value="1"/>
</dbReference>
<dbReference type="EMBL" id="CM016762">
    <property type="protein sequence ID" value="TMS39751.1"/>
    <property type="molecule type" value="Genomic_DNA"/>
</dbReference>
<keyword evidence="3" id="KW-0547">Nucleotide-binding</keyword>
<dbReference type="GO" id="GO:0004020">
    <property type="term" value="F:adenylylsulfate kinase activity"/>
    <property type="evidence" value="ECO:0007669"/>
    <property type="project" value="TreeGrafter"/>
</dbReference>
<sequence>MDQGRRRASAGQNPAALGSSRRGRLGPFVDRARHLPESHALRWTHEVQWHARARLAAGVTAYIVGRDPAGIADPANPNDALYEPTHGAKVLSMAPGLPDVEIIPFKVAAYDKKNGCMSFIDKTRPDDFVSISGTKMRGFARNGEEPPQGFMAPTAWKVLSNYYQGIAKNNSA</sequence>
<comment type="pathway">
    <text evidence="1">Sulfur metabolism.</text>
</comment>
<dbReference type="STRING" id="34508.A0A4U8V1J2"/>
<feature type="region of interest" description="Disordered" evidence="5">
    <location>
        <begin position="1"/>
        <end position="25"/>
    </location>
</feature>
<evidence type="ECO:0000256" key="5">
    <source>
        <dbReference type="SAM" id="MobiDB-lite"/>
    </source>
</evidence>
<reference evidence="7 8" key="1">
    <citation type="journal article" date="2015" name="Genome Biol.">
        <title>Comparative genomics of Steinernema reveals deeply conserved gene regulatory networks.</title>
        <authorList>
            <person name="Dillman A.R."/>
            <person name="Macchietto M."/>
            <person name="Porter C.F."/>
            <person name="Rogers A."/>
            <person name="Williams B."/>
            <person name="Antoshechkin I."/>
            <person name="Lee M.M."/>
            <person name="Goodwin Z."/>
            <person name="Lu X."/>
            <person name="Lewis E.E."/>
            <person name="Goodrich-Blair H."/>
            <person name="Stock S.P."/>
            <person name="Adams B.J."/>
            <person name="Sternberg P.W."/>
            <person name="Mortazavi A."/>
        </authorList>
    </citation>
    <scope>NUCLEOTIDE SEQUENCE [LARGE SCALE GENOMIC DNA]</scope>
    <source>
        <strain evidence="7 8">ALL</strain>
    </source>
</reference>
<proteinExistence type="predicted"/>
<evidence type="ECO:0000313" key="8">
    <source>
        <dbReference type="Proteomes" id="UP000298663"/>
    </source>
</evidence>
<dbReference type="GO" id="GO:0000103">
    <property type="term" value="P:sulfate assimilation"/>
    <property type="evidence" value="ECO:0007669"/>
    <property type="project" value="TreeGrafter"/>
</dbReference>
<reference evidence="7 8" key="2">
    <citation type="journal article" date="2019" name="G3 (Bethesda)">
        <title>Hybrid Assembly of the Genome of the Entomopathogenic Nematode Steinernema carpocapsae Identifies the X-Chromosome.</title>
        <authorList>
            <person name="Serra L."/>
            <person name="Macchietto M."/>
            <person name="Macias-Munoz A."/>
            <person name="McGill C.J."/>
            <person name="Rodriguez I.M."/>
            <person name="Rodriguez B."/>
            <person name="Murad R."/>
            <person name="Mortazavi A."/>
        </authorList>
    </citation>
    <scope>NUCLEOTIDE SEQUENCE [LARGE SCALE GENOMIC DNA]</scope>
    <source>
        <strain evidence="7 8">ALL</strain>
    </source>
</reference>
<feature type="domain" description="Sulphate adenylyltransferase catalytic" evidence="6">
    <location>
        <begin position="45"/>
        <end position="161"/>
    </location>
</feature>
<dbReference type="SUPFAM" id="SSF52374">
    <property type="entry name" value="Nucleotidylyl transferase"/>
    <property type="match status" value="1"/>
</dbReference>
<dbReference type="PANTHER" id="PTHR11055:SF1">
    <property type="entry name" value="PAPS SYNTHETASE, ISOFORM D"/>
    <property type="match status" value="1"/>
</dbReference>
<evidence type="ECO:0000313" key="7">
    <source>
        <dbReference type="EMBL" id="TMS39751.1"/>
    </source>
</evidence>
<dbReference type="GO" id="GO:0004781">
    <property type="term" value="F:sulfate adenylyltransferase (ATP) activity"/>
    <property type="evidence" value="ECO:0007669"/>
    <property type="project" value="InterPro"/>
</dbReference>
<evidence type="ECO:0000256" key="1">
    <source>
        <dbReference type="ARBA" id="ARBA00004678"/>
    </source>
</evidence>
<keyword evidence="8" id="KW-1185">Reference proteome</keyword>
<evidence type="ECO:0000259" key="6">
    <source>
        <dbReference type="Pfam" id="PF01747"/>
    </source>
</evidence>
<name>A0A4U8V1J2_STECR</name>
<dbReference type="InterPro" id="IPR014729">
    <property type="entry name" value="Rossmann-like_a/b/a_fold"/>
</dbReference>
<accession>A0A4U8V1J2</accession>
<dbReference type="PANTHER" id="PTHR11055">
    <property type="entry name" value="BIFUNCTIONAL 3'-PHOSPHOADENOSINE 5'-PHOSPHOSULFATE SYNTHASE"/>
    <property type="match status" value="1"/>
</dbReference>
<dbReference type="InterPro" id="IPR024951">
    <property type="entry name" value="Sulfurylase_cat_dom"/>
</dbReference>
<dbReference type="Proteomes" id="UP000298663">
    <property type="component" value="Chromosome X"/>
</dbReference>
<keyword evidence="4" id="KW-0067">ATP-binding</keyword>
<dbReference type="GO" id="GO:0005524">
    <property type="term" value="F:ATP binding"/>
    <property type="evidence" value="ECO:0007669"/>
    <property type="project" value="UniProtKB-KW"/>
</dbReference>
<gene>
    <name evidence="7" type="ORF">L596_006232</name>
</gene>
<protein>
    <recommendedName>
        <fullName evidence="6">Sulphate adenylyltransferase catalytic domain-containing protein</fullName>
    </recommendedName>
</protein>
<organism evidence="7 8">
    <name type="scientific">Steinernema carpocapsae</name>
    <name type="common">Entomopathogenic nematode</name>
    <dbReference type="NCBI Taxonomy" id="34508"/>
    <lineage>
        <taxon>Eukaryota</taxon>
        <taxon>Metazoa</taxon>
        <taxon>Ecdysozoa</taxon>
        <taxon>Nematoda</taxon>
        <taxon>Chromadorea</taxon>
        <taxon>Rhabditida</taxon>
        <taxon>Tylenchina</taxon>
        <taxon>Panagrolaimomorpha</taxon>
        <taxon>Strongyloidoidea</taxon>
        <taxon>Steinernematidae</taxon>
        <taxon>Steinernema</taxon>
    </lineage>
</organism>